<dbReference type="RefSeq" id="WP_170882200.1">
    <property type="nucleotide sequence ID" value="NZ_JABEYA020000001.1"/>
</dbReference>
<proteinExistence type="predicted"/>
<dbReference type="Proteomes" id="UP001238540">
    <property type="component" value="Unassembled WGS sequence"/>
</dbReference>
<dbReference type="InterPro" id="IPR016181">
    <property type="entry name" value="Acyl_CoA_acyltransferase"/>
</dbReference>
<keyword evidence="2" id="KW-1185">Reference proteome</keyword>
<sequence>MVIESNVSTVKKDNGFKRIEQKCHQLSYMVKNQFVEKDVAVKLISSEEELNQLSALRGKVYSQKNESIISCYQDNLLLEKDDFDAYIFAFFFNGKMVASQRIRMFPFEVCHYIEEPKLTSFLGEDFKDNYIEYSRLIVDNVHGLSSRMVAHCLAVISSTSILIPMGIQRAITYTKPRMKRKNINFSNENIDFFIEERAQTYHLFKVNIIDDIIKRLKLEITNPQEVIDFISQRIDNQQSI</sequence>
<gene>
    <name evidence="1" type="ORF">QWZ16_13845</name>
</gene>
<comment type="caution">
    <text evidence="1">The sequence shown here is derived from an EMBL/GenBank/DDBJ whole genome shotgun (WGS) entry which is preliminary data.</text>
</comment>
<organism evidence="1 2">
    <name type="scientific">Vibrio ostreicida</name>
    <dbReference type="NCBI Taxonomy" id="526588"/>
    <lineage>
        <taxon>Bacteria</taxon>
        <taxon>Pseudomonadati</taxon>
        <taxon>Pseudomonadota</taxon>
        <taxon>Gammaproteobacteria</taxon>
        <taxon>Vibrionales</taxon>
        <taxon>Vibrionaceae</taxon>
        <taxon>Vibrio</taxon>
    </lineage>
</organism>
<reference evidence="2" key="1">
    <citation type="journal article" date="2019" name="Int. J. Syst. Evol. Microbiol.">
        <title>The Global Catalogue of Microorganisms (GCM) 10K type strain sequencing project: providing services to taxonomists for standard genome sequencing and annotation.</title>
        <authorList>
            <consortium name="The Broad Institute Genomics Platform"/>
            <consortium name="The Broad Institute Genome Sequencing Center for Infectious Disease"/>
            <person name="Wu L."/>
            <person name="Ma J."/>
        </authorList>
    </citation>
    <scope>NUCLEOTIDE SEQUENCE [LARGE SCALE GENOMIC DNA]</scope>
    <source>
        <strain evidence="2">CECT 7398</strain>
    </source>
</reference>
<dbReference type="Gene3D" id="3.40.630.30">
    <property type="match status" value="1"/>
</dbReference>
<dbReference type="EMBL" id="JAUFQC010000001">
    <property type="protein sequence ID" value="MDN3610784.1"/>
    <property type="molecule type" value="Genomic_DNA"/>
</dbReference>
<name>A0ABT8BWL4_9VIBR</name>
<dbReference type="SUPFAM" id="SSF55729">
    <property type="entry name" value="Acyl-CoA N-acyltransferases (Nat)"/>
    <property type="match status" value="1"/>
</dbReference>
<evidence type="ECO:0000313" key="2">
    <source>
        <dbReference type="Proteomes" id="UP001238540"/>
    </source>
</evidence>
<protein>
    <submittedName>
        <fullName evidence="1">Uncharacterized protein</fullName>
    </submittedName>
</protein>
<evidence type="ECO:0000313" key="1">
    <source>
        <dbReference type="EMBL" id="MDN3610784.1"/>
    </source>
</evidence>
<accession>A0ABT8BWL4</accession>